<reference evidence="3" key="1">
    <citation type="submission" date="2025-08" db="UniProtKB">
        <authorList>
            <consortium name="RefSeq"/>
        </authorList>
    </citation>
    <scope>IDENTIFICATION</scope>
    <source>
        <tissue evidence="3">Entire body</tissue>
    </source>
</reference>
<feature type="signal peptide" evidence="1">
    <location>
        <begin position="1"/>
        <end position="17"/>
    </location>
</feature>
<proteinExistence type="predicted"/>
<evidence type="ECO:0000313" key="2">
    <source>
        <dbReference type="Proteomes" id="UP000192223"/>
    </source>
</evidence>
<name>A0A1W4WKX9_AGRPL</name>
<dbReference type="RefSeq" id="XP_018320778.1">
    <property type="nucleotide sequence ID" value="XM_018465276.2"/>
</dbReference>
<gene>
    <name evidence="3" type="primary">LOC108733911</name>
</gene>
<organism evidence="2 3">
    <name type="scientific">Agrilus planipennis</name>
    <name type="common">Emerald ash borer</name>
    <name type="synonym">Agrilus marcopoli</name>
    <dbReference type="NCBI Taxonomy" id="224129"/>
    <lineage>
        <taxon>Eukaryota</taxon>
        <taxon>Metazoa</taxon>
        <taxon>Ecdysozoa</taxon>
        <taxon>Arthropoda</taxon>
        <taxon>Hexapoda</taxon>
        <taxon>Insecta</taxon>
        <taxon>Pterygota</taxon>
        <taxon>Neoptera</taxon>
        <taxon>Endopterygota</taxon>
        <taxon>Coleoptera</taxon>
        <taxon>Polyphaga</taxon>
        <taxon>Elateriformia</taxon>
        <taxon>Buprestoidea</taxon>
        <taxon>Buprestidae</taxon>
        <taxon>Agrilinae</taxon>
        <taxon>Agrilus</taxon>
    </lineage>
</organism>
<sequence>MKVITAFLLLLVPGNHTKPLRVSLQQFLQPRNYGNVNDNSLYDPVFPLSKPVNDESNPYNLDDFLRNMPPALKDTYLIKLKETQLSLQDMSENFRNVGDSKRLQRKAFSKKDKRYVNYLTLCHFKICNMGRKRTTQLLHVVSEDKEG</sequence>
<dbReference type="AlphaFoldDB" id="A0A1W4WKX9"/>
<accession>A0A1W4WKX9</accession>
<evidence type="ECO:0000313" key="3">
    <source>
        <dbReference type="RefSeq" id="XP_018320778.1"/>
    </source>
</evidence>
<dbReference type="OrthoDB" id="6340140at2759"/>
<feature type="chain" id="PRO_5010738239" evidence="1">
    <location>
        <begin position="18"/>
        <end position="147"/>
    </location>
</feature>
<dbReference type="Proteomes" id="UP000192223">
    <property type="component" value="Unplaced"/>
</dbReference>
<evidence type="ECO:0000256" key="1">
    <source>
        <dbReference type="SAM" id="SignalP"/>
    </source>
</evidence>
<keyword evidence="2" id="KW-1185">Reference proteome</keyword>
<protein>
    <submittedName>
        <fullName evidence="3">Uncharacterized protein LOC108733911 isoform X2</fullName>
    </submittedName>
</protein>
<keyword evidence="1" id="KW-0732">Signal</keyword>
<dbReference type="GeneID" id="108733911"/>